<keyword evidence="7 12" id="KW-1133">Transmembrane helix</keyword>
<dbReference type="FunFam" id="1.10.3720.10:FF:000006">
    <property type="entry name" value="Glutamate/aspartate ABC transporter, permease protein GltK"/>
    <property type="match status" value="1"/>
</dbReference>
<evidence type="ECO:0000256" key="9">
    <source>
        <dbReference type="ARBA" id="ARBA00060298"/>
    </source>
</evidence>
<keyword evidence="6" id="KW-0029">Amino-acid transport</keyword>
<evidence type="ECO:0000256" key="12">
    <source>
        <dbReference type="RuleBase" id="RU363032"/>
    </source>
</evidence>
<evidence type="ECO:0000256" key="5">
    <source>
        <dbReference type="ARBA" id="ARBA00022692"/>
    </source>
</evidence>
<dbReference type="Pfam" id="PF00528">
    <property type="entry name" value="BPD_transp_1"/>
    <property type="match status" value="1"/>
</dbReference>
<evidence type="ECO:0000256" key="2">
    <source>
        <dbReference type="ARBA" id="ARBA00010072"/>
    </source>
</evidence>
<keyword evidence="8 12" id="KW-0472">Membrane</keyword>
<dbReference type="InterPro" id="IPR000515">
    <property type="entry name" value="MetI-like"/>
</dbReference>
<evidence type="ECO:0000256" key="11">
    <source>
        <dbReference type="ARBA" id="ARBA00073645"/>
    </source>
</evidence>
<evidence type="ECO:0000256" key="8">
    <source>
        <dbReference type="ARBA" id="ARBA00023136"/>
    </source>
</evidence>
<comment type="subcellular location">
    <subcellularLocation>
        <location evidence="1">Cell inner membrane</location>
        <topology evidence="1">Multi-pass membrane protein</topology>
    </subcellularLocation>
    <subcellularLocation>
        <location evidence="12">Cell membrane</location>
        <topology evidence="12">Multi-pass membrane protein</topology>
    </subcellularLocation>
</comment>
<evidence type="ECO:0000256" key="7">
    <source>
        <dbReference type="ARBA" id="ARBA00022989"/>
    </source>
</evidence>
<evidence type="ECO:0000256" key="1">
    <source>
        <dbReference type="ARBA" id="ARBA00004429"/>
    </source>
</evidence>
<evidence type="ECO:0000259" key="13">
    <source>
        <dbReference type="PROSITE" id="PS50928"/>
    </source>
</evidence>
<comment type="caution">
    <text evidence="14">The sequence shown here is derived from an EMBL/GenBank/DDBJ whole genome shotgun (WGS) entry which is preliminary data.</text>
</comment>
<feature type="transmembrane region" description="Helical" evidence="12">
    <location>
        <begin position="56"/>
        <end position="76"/>
    </location>
</feature>
<keyword evidence="4" id="KW-1003">Cell membrane</keyword>
<dbReference type="RefSeq" id="WP_128628685.1">
    <property type="nucleotide sequence ID" value="NZ_RKST01000045.1"/>
</dbReference>
<dbReference type="CDD" id="cd06261">
    <property type="entry name" value="TM_PBP2"/>
    <property type="match status" value="1"/>
</dbReference>
<dbReference type="InterPro" id="IPR043429">
    <property type="entry name" value="ArtM/GltK/GlnP/TcyL/YhdX-like"/>
</dbReference>
<dbReference type="Gene3D" id="1.10.3720.10">
    <property type="entry name" value="MetI-like"/>
    <property type="match status" value="1"/>
</dbReference>
<keyword evidence="3 12" id="KW-0813">Transport</keyword>
<keyword evidence="15" id="KW-1185">Reference proteome</keyword>
<feature type="domain" description="ABC transmembrane type-1" evidence="13">
    <location>
        <begin position="20"/>
        <end position="208"/>
    </location>
</feature>
<dbReference type="EMBL" id="RKST01000045">
    <property type="protein sequence ID" value="RUM95395.1"/>
    <property type="molecule type" value="Genomic_DNA"/>
</dbReference>
<evidence type="ECO:0000256" key="10">
    <source>
        <dbReference type="ARBA" id="ARBA00062718"/>
    </source>
</evidence>
<dbReference type="InterPro" id="IPR010065">
    <property type="entry name" value="AA_ABC_transptr_permease_3TM"/>
</dbReference>
<dbReference type="NCBIfam" id="TIGR01726">
    <property type="entry name" value="HEQRo_perm_3TM"/>
    <property type="match status" value="1"/>
</dbReference>
<reference evidence="14 15" key="1">
    <citation type="submission" date="2018-11" db="EMBL/GenBank/DDBJ databases">
        <title>Pseudaminobacter arsenicus sp. nov., an arsenic-resistant bacterium isolated from arsenic-rich aquifers.</title>
        <authorList>
            <person name="Mu Y."/>
        </authorList>
    </citation>
    <scope>NUCLEOTIDE SEQUENCE [LARGE SCALE GENOMIC DNA]</scope>
    <source>
        <strain evidence="14 15">CB3</strain>
    </source>
</reference>
<evidence type="ECO:0000256" key="6">
    <source>
        <dbReference type="ARBA" id="ARBA00022970"/>
    </source>
</evidence>
<dbReference type="PANTHER" id="PTHR30614">
    <property type="entry name" value="MEMBRANE COMPONENT OF AMINO ACID ABC TRANSPORTER"/>
    <property type="match status" value="1"/>
</dbReference>
<dbReference type="AlphaFoldDB" id="A0A432UZY8"/>
<keyword evidence="5 12" id="KW-0812">Transmembrane</keyword>
<dbReference type="GO" id="GO:0006865">
    <property type="term" value="P:amino acid transport"/>
    <property type="evidence" value="ECO:0007669"/>
    <property type="project" value="UniProtKB-KW"/>
</dbReference>
<accession>A0A432UZY8</accession>
<dbReference type="Proteomes" id="UP000281647">
    <property type="component" value="Unassembled WGS sequence"/>
</dbReference>
<evidence type="ECO:0000256" key="4">
    <source>
        <dbReference type="ARBA" id="ARBA00022475"/>
    </source>
</evidence>
<dbReference type="SUPFAM" id="SSF161098">
    <property type="entry name" value="MetI-like"/>
    <property type="match status" value="1"/>
</dbReference>
<feature type="transmembrane region" description="Helical" evidence="12">
    <location>
        <begin position="184"/>
        <end position="207"/>
    </location>
</feature>
<evidence type="ECO:0000313" key="14">
    <source>
        <dbReference type="EMBL" id="RUM95395.1"/>
    </source>
</evidence>
<dbReference type="PANTHER" id="PTHR30614:SF0">
    <property type="entry name" value="L-CYSTINE TRANSPORT SYSTEM PERMEASE PROTEIN TCYL"/>
    <property type="match status" value="1"/>
</dbReference>
<feature type="transmembrane region" description="Helical" evidence="12">
    <location>
        <begin position="20"/>
        <end position="44"/>
    </location>
</feature>
<comment type="subunit">
    <text evidence="10">The complex is composed of two ATP-binding proteins (GltL), two transmembrane proteins (GltJ and GltK) and a solute-binding protein (GltI).</text>
</comment>
<name>A0A432UZY8_9HYPH</name>
<sequence length="229" mass="25603">MWSWEGFFSYLSNEYIFQGAVTTIWLTIAAILLGLLLGLIIALLRMSNVRAFSTFAAVYIWLFRGTPLLVQLIVLYTGLPQMGIRLTVIQAALIGLTLNEAAYLSEIIRAGISAVPVGQQNAARALGFRNYQVMLYVVLPQAFRIIIPPLGNSINSLLKMTSVTSVISMEELLRRTQILIQEKFMVLELFAVAAIYYLALTTLWDFAQRRIEARVSRGHKTNVSLAEQG</sequence>
<gene>
    <name evidence="14" type="ORF">EET67_23470</name>
</gene>
<dbReference type="OrthoDB" id="9814550at2"/>
<organism evidence="14 15">
    <name type="scientific">Borborobacter arsenicus</name>
    <dbReference type="NCBI Taxonomy" id="1851146"/>
    <lineage>
        <taxon>Bacteria</taxon>
        <taxon>Pseudomonadati</taxon>
        <taxon>Pseudomonadota</taxon>
        <taxon>Alphaproteobacteria</taxon>
        <taxon>Hyphomicrobiales</taxon>
        <taxon>Phyllobacteriaceae</taxon>
        <taxon>Borborobacter</taxon>
    </lineage>
</organism>
<dbReference type="PROSITE" id="PS50928">
    <property type="entry name" value="ABC_TM1"/>
    <property type="match status" value="1"/>
</dbReference>
<dbReference type="GO" id="GO:0043190">
    <property type="term" value="C:ATP-binding cassette (ABC) transporter complex"/>
    <property type="evidence" value="ECO:0007669"/>
    <property type="project" value="InterPro"/>
</dbReference>
<evidence type="ECO:0000313" key="15">
    <source>
        <dbReference type="Proteomes" id="UP000281647"/>
    </source>
</evidence>
<comment type="similarity">
    <text evidence="2">Belongs to the binding-protein-dependent transport system permease family. HisMQ subfamily.</text>
</comment>
<comment type="function">
    <text evidence="9">Part of the ABC transporter complex GltIJKL involved in glutamate and aspartate uptake. Probably responsible for the translocation of the substrate across the membrane.</text>
</comment>
<protein>
    <recommendedName>
        <fullName evidence="11">Glutamate/aspartate import permease protein GltK</fullName>
    </recommendedName>
</protein>
<dbReference type="GO" id="GO:0022857">
    <property type="term" value="F:transmembrane transporter activity"/>
    <property type="evidence" value="ECO:0007669"/>
    <property type="project" value="InterPro"/>
</dbReference>
<proteinExistence type="inferred from homology"/>
<evidence type="ECO:0000256" key="3">
    <source>
        <dbReference type="ARBA" id="ARBA00022448"/>
    </source>
</evidence>
<dbReference type="InterPro" id="IPR035906">
    <property type="entry name" value="MetI-like_sf"/>
</dbReference>